<sequence length="365" mass="42431">MPTLTLMKRIKFIFLLILLSCGKENESRRYLVRDVYKDSIVDDKIFLSTPRVAEINSNETILSYDKSLEQFQVFDLNAKKVASRINLEFFGPNAVPQNLFSSILFKDKLLISSSESLVVVSLSGEKEKEIFYDKILDDLEIQGKRISPIYRSNWDPVRGDVYLWVKDLNSHANQFQSYKEKIQLVRYSLLTDSSEILRLDVPKKLIEKDRGYYSSFPPLVSVYDGKLVYAFSYLPDVFYYNIDTKEGKKFLSIPNKFHKTPSVFYKNYSEFNLGKVGNSTQFIDLIFDPSGNRILRKHRQYIDGTSTGEDGLMIIELDNTSEEVKMEEKIGRLFHNSDFIIALDLKSKNEDVLSFFKFKIEKVKD</sequence>
<dbReference type="Pfam" id="PF13970">
    <property type="entry name" value="DUF4221"/>
    <property type="match status" value="1"/>
</dbReference>
<dbReference type="AlphaFoldDB" id="A0A1I5DNP5"/>
<evidence type="ECO:0000313" key="2">
    <source>
        <dbReference type="Proteomes" id="UP000199564"/>
    </source>
</evidence>
<evidence type="ECO:0000313" key="1">
    <source>
        <dbReference type="EMBL" id="SFO00411.1"/>
    </source>
</evidence>
<protein>
    <recommendedName>
        <fullName evidence="3">TolB-like 6-blade propeller-like</fullName>
    </recommendedName>
</protein>
<proteinExistence type="predicted"/>
<gene>
    <name evidence="1" type="ORF">SAMN04488519_10377</name>
</gene>
<organism evidence="1 2">
    <name type="scientific">Algoriphagus ornithinivorans</name>
    <dbReference type="NCBI Taxonomy" id="226506"/>
    <lineage>
        <taxon>Bacteria</taxon>
        <taxon>Pseudomonadati</taxon>
        <taxon>Bacteroidota</taxon>
        <taxon>Cytophagia</taxon>
        <taxon>Cytophagales</taxon>
        <taxon>Cyclobacteriaceae</taxon>
        <taxon>Algoriphagus</taxon>
    </lineage>
</organism>
<keyword evidence="2" id="KW-1185">Reference proteome</keyword>
<accession>A0A1I5DNP5</accession>
<evidence type="ECO:0008006" key="3">
    <source>
        <dbReference type="Google" id="ProtNLM"/>
    </source>
</evidence>
<dbReference type="Proteomes" id="UP000199564">
    <property type="component" value="Unassembled WGS sequence"/>
</dbReference>
<dbReference type="EMBL" id="FOVW01000003">
    <property type="protein sequence ID" value="SFO00411.1"/>
    <property type="molecule type" value="Genomic_DNA"/>
</dbReference>
<dbReference type="InterPro" id="IPR025316">
    <property type="entry name" value="DUF4221"/>
</dbReference>
<name>A0A1I5DNP5_9BACT</name>
<reference evidence="2" key="1">
    <citation type="submission" date="2016-10" db="EMBL/GenBank/DDBJ databases">
        <authorList>
            <person name="Varghese N."/>
            <person name="Submissions S."/>
        </authorList>
    </citation>
    <scope>NUCLEOTIDE SEQUENCE [LARGE SCALE GENOMIC DNA]</scope>
    <source>
        <strain evidence="2">DSM 15282</strain>
    </source>
</reference>